<keyword evidence="3" id="KW-0328">Glycosyltransferase</keyword>
<dbReference type="InterPro" id="IPR006379">
    <property type="entry name" value="HAD-SF_hydro_IIB"/>
</dbReference>
<dbReference type="FunFam" id="3.30.70.1020:FF:000002">
    <property type="entry name" value="Trehalose-6-phosphate synthase 2"/>
    <property type="match status" value="1"/>
</dbReference>
<organism evidence="5 6">
    <name type="scientific">Cephalotus follicularis</name>
    <name type="common">Albany pitcher plant</name>
    <dbReference type="NCBI Taxonomy" id="3775"/>
    <lineage>
        <taxon>Eukaryota</taxon>
        <taxon>Viridiplantae</taxon>
        <taxon>Streptophyta</taxon>
        <taxon>Embryophyta</taxon>
        <taxon>Tracheophyta</taxon>
        <taxon>Spermatophyta</taxon>
        <taxon>Magnoliopsida</taxon>
        <taxon>eudicotyledons</taxon>
        <taxon>Gunneridae</taxon>
        <taxon>Pentapetalae</taxon>
        <taxon>rosids</taxon>
        <taxon>fabids</taxon>
        <taxon>Oxalidales</taxon>
        <taxon>Cephalotaceae</taxon>
        <taxon>Cephalotus</taxon>
    </lineage>
</organism>
<dbReference type="GO" id="GO:0005992">
    <property type="term" value="P:trehalose biosynthetic process"/>
    <property type="evidence" value="ECO:0007669"/>
    <property type="project" value="InterPro"/>
</dbReference>
<dbReference type="InterPro" id="IPR023214">
    <property type="entry name" value="HAD_sf"/>
</dbReference>
<evidence type="ECO:0000313" key="6">
    <source>
        <dbReference type="Proteomes" id="UP000187406"/>
    </source>
</evidence>
<dbReference type="CDD" id="cd01627">
    <property type="entry name" value="HAD_TPP"/>
    <property type="match status" value="1"/>
</dbReference>
<comment type="similarity">
    <text evidence="1">In the N-terminal section; belongs to the glycosyltransferase 20 family.</text>
</comment>
<dbReference type="SUPFAM" id="SSF53756">
    <property type="entry name" value="UDP-Glycosyltransferase/glycogen phosphorylase"/>
    <property type="match status" value="1"/>
</dbReference>
<protein>
    <submittedName>
        <fullName evidence="5">Glyco_transf_20 domain-containing protein/Trehalose_PPase domain-containing protein</fullName>
    </submittedName>
</protein>
<accession>A0A1Q3BTD8</accession>
<dbReference type="FunFam" id="3.40.50.2000:FF:000010">
    <property type="entry name" value="Alpha,alpha-trehalose-phosphate synthase"/>
    <property type="match status" value="1"/>
</dbReference>
<dbReference type="InterPro" id="IPR003337">
    <property type="entry name" value="Trehalose_PPase"/>
</dbReference>
<dbReference type="OrthoDB" id="755951at2759"/>
<sequence length="854" mass="96537">MLSRSYLDSLNMASADDFRALNRIPNVMKLPGIISEFSGDTCPETDTVSQERRVIVSNQLPIRAYRDEGTKKWCFEYDADSLVLQLKDGFGADADVWYVGCLKADIEASEQKEVRQLLHDKFHCEPVFMSNDMYNKYYHGFCKHYLWPLFHYMQPLSQSHGARFDEGLWRAYCGANIAFSHTLSQVLVTGDEFVWIHDYHLMLVPSFVRKKYRMIKLGFFLHSLFPSSEIYKTIPVRKDIIMALLNCDLIGFHTFDYARHFLSCCSRLLGIDYESKRGFIGIDYCGRTVGIKILPVGIHAGQLESVLSSDETVKKVKELKEKFEGKIVMVGDDDMDIFKGIDLKFLALGQLLEEIKDMGLKVIFVQILNPARSRGKDVQDVQSEVNRIAKEINEQYGELGYEPIVIINGPVSTQEKAAYYAIAECCVVNAVRDGMNLVPYTYTFCRQGSAVLDMAMGVDKSLCPKKSVIIVSEFIGCSPSLSGAIRVNPWNIVDVSNAMHSAITMLDSEKQLRHEKHYKYISSHDVGYWARSFDQDLERACSDRYEKRCWGIGLGLGYRIVALKLNFRKLALDPILSDYKEKNNRLILLDYDGTTTPRFSVDKKPSSDVISVLNCLCNDPKNIVFIVSGRGKEPLSQWFSPCEKLGLSAEHGFFTRWHKDSTWETCSLTMDSHWKEIVEPIMQQYTDATDGSYIEHKESAMVWHYQDTDPDFGSCQAKELHDHLESVLANEPVVVKRGHDIVEVKPQGVSKGIVVEKLISTMQSSGESPDFVLCIGDDRSDEDMFESIERMVGNPPLPATTKVYACTVGQKPSMASFYLDDTGEVIRLLQGLASASPQPKSAIVTGTTRIASFK</sequence>
<name>A0A1Q3BTD8_CEPFO</name>
<dbReference type="Pfam" id="PF00982">
    <property type="entry name" value="Glyco_transf_20"/>
    <property type="match status" value="1"/>
</dbReference>
<dbReference type="InterPro" id="IPR036412">
    <property type="entry name" value="HAD-like_sf"/>
</dbReference>
<dbReference type="InterPro" id="IPR001830">
    <property type="entry name" value="Glyco_trans_20"/>
</dbReference>
<dbReference type="FunFam" id="3.40.50.2000:FF:000079">
    <property type="entry name" value="Trehalose-6-phosphate synthase 8"/>
    <property type="match status" value="1"/>
</dbReference>
<dbReference type="CDD" id="cd03788">
    <property type="entry name" value="GT20_TPS"/>
    <property type="match status" value="1"/>
</dbReference>
<dbReference type="InParanoid" id="A0A1Q3BTD8"/>
<evidence type="ECO:0000256" key="2">
    <source>
        <dbReference type="ARBA" id="ARBA00006330"/>
    </source>
</evidence>
<proteinExistence type="inferred from homology"/>
<dbReference type="Gene3D" id="3.40.50.2000">
    <property type="entry name" value="Glycogen Phosphorylase B"/>
    <property type="match status" value="2"/>
</dbReference>
<dbReference type="PANTHER" id="PTHR10788:SF46">
    <property type="entry name" value="ALPHA,ALPHA-TREHALOSE-PHOSPHATE SYNTHASE [UDP-FORMING] 11-RELATED"/>
    <property type="match status" value="1"/>
</dbReference>
<comment type="similarity">
    <text evidence="2">In the C-terminal section; belongs to the trehalose phosphatase family.</text>
</comment>
<gene>
    <name evidence="5" type="ORF">CFOL_v3_14721</name>
</gene>
<dbReference type="Proteomes" id="UP000187406">
    <property type="component" value="Unassembled WGS sequence"/>
</dbReference>
<keyword evidence="4" id="KW-0808">Transferase</keyword>
<dbReference type="PANTHER" id="PTHR10788">
    <property type="entry name" value="TREHALOSE-6-PHOSPHATE SYNTHASE"/>
    <property type="match status" value="1"/>
</dbReference>
<evidence type="ECO:0000256" key="4">
    <source>
        <dbReference type="ARBA" id="ARBA00022679"/>
    </source>
</evidence>
<dbReference type="FunFam" id="3.40.50.1000:FF:000054">
    <property type="entry name" value="alpha,alpha-trehalose-phosphate synthase [UDP-forming] 6"/>
    <property type="match status" value="1"/>
</dbReference>
<reference evidence="6" key="1">
    <citation type="submission" date="2016-04" db="EMBL/GenBank/DDBJ databases">
        <title>Cephalotus genome sequencing.</title>
        <authorList>
            <person name="Fukushima K."/>
            <person name="Hasebe M."/>
            <person name="Fang X."/>
        </authorList>
    </citation>
    <scope>NUCLEOTIDE SEQUENCE [LARGE SCALE GENOMIC DNA]</scope>
    <source>
        <strain evidence="6">cv. St1</strain>
    </source>
</reference>
<dbReference type="EMBL" id="BDDD01000893">
    <property type="protein sequence ID" value="GAV71227.1"/>
    <property type="molecule type" value="Genomic_DNA"/>
</dbReference>
<evidence type="ECO:0000256" key="3">
    <source>
        <dbReference type="ARBA" id="ARBA00022676"/>
    </source>
</evidence>
<dbReference type="Gene3D" id="3.30.70.1020">
    <property type="entry name" value="Trehalose-6-phosphate phosphatase related protein, domain 2"/>
    <property type="match status" value="1"/>
</dbReference>
<dbReference type="Gene3D" id="3.40.50.1000">
    <property type="entry name" value="HAD superfamily/HAD-like"/>
    <property type="match status" value="1"/>
</dbReference>
<dbReference type="GO" id="GO:0016757">
    <property type="term" value="F:glycosyltransferase activity"/>
    <property type="evidence" value="ECO:0007669"/>
    <property type="project" value="UniProtKB-KW"/>
</dbReference>
<dbReference type="GO" id="GO:0004805">
    <property type="term" value="F:trehalose-phosphatase activity"/>
    <property type="evidence" value="ECO:0007669"/>
    <property type="project" value="TreeGrafter"/>
</dbReference>
<dbReference type="AlphaFoldDB" id="A0A1Q3BTD8"/>
<dbReference type="SUPFAM" id="SSF56784">
    <property type="entry name" value="HAD-like"/>
    <property type="match status" value="1"/>
</dbReference>
<comment type="caution">
    <text evidence="5">The sequence shown here is derived from an EMBL/GenBank/DDBJ whole genome shotgun (WGS) entry which is preliminary data.</text>
</comment>
<dbReference type="NCBIfam" id="TIGR01484">
    <property type="entry name" value="HAD-SF-IIB"/>
    <property type="match status" value="1"/>
</dbReference>
<dbReference type="GO" id="GO:0005829">
    <property type="term" value="C:cytosol"/>
    <property type="evidence" value="ECO:0007669"/>
    <property type="project" value="TreeGrafter"/>
</dbReference>
<dbReference type="STRING" id="3775.A0A1Q3BTD8"/>
<evidence type="ECO:0000256" key="1">
    <source>
        <dbReference type="ARBA" id="ARBA00005409"/>
    </source>
</evidence>
<evidence type="ECO:0000313" key="5">
    <source>
        <dbReference type="EMBL" id="GAV71227.1"/>
    </source>
</evidence>
<keyword evidence="6" id="KW-1185">Reference proteome</keyword>
<dbReference type="Pfam" id="PF02358">
    <property type="entry name" value="Trehalose_PPase"/>
    <property type="match status" value="1"/>
</dbReference>
<dbReference type="FunFam" id="3.40.50.1000:FF:000052">
    <property type="entry name" value="Alpha,alpha-trehalose-phosphate synthase [UDP-forming] 6"/>
    <property type="match status" value="1"/>
</dbReference>
<dbReference type="NCBIfam" id="TIGR00685">
    <property type="entry name" value="T6PP"/>
    <property type="match status" value="1"/>
</dbReference>